<dbReference type="Proteomes" id="UP000231279">
    <property type="component" value="Unassembled WGS sequence"/>
</dbReference>
<reference evidence="3" key="1">
    <citation type="journal article" date="2018" name="Gigascience">
        <title>Genome assembly of the Pink Ipe (Handroanthus impetiginosus, Bignoniaceae), a highly valued, ecologically keystone Neotropical timber forest tree.</title>
        <authorList>
            <person name="Silva-Junior O.B."/>
            <person name="Grattapaglia D."/>
            <person name="Novaes E."/>
            <person name="Collevatti R.G."/>
        </authorList>
    </citation>
    <scope>NUCLEOTIDE SEQUENCE [LARGE SCALE GENOMIC DNA]</scope>
    <source>
        <strain evidence="3">cv. UFG-1</strain>
    </source>
</reference>
<dbReference type="Gene3D" id="1.20.1280.50">
    <property type="match status" value="1"/>
</dbReference>
<gene>
    <name evidence="2" type="ORF">CDL12_18767</name>
</gene>
<proteinExistence type="predicted"/>
<sequence>MVAQNDDLLTEILLKLPTKSLIRFKSVCKHWLSLISARRFSHLHALRHPKPQPSLILSAHTSQHFYLRPILGTKKLISYHFSLPKPKILSSCNGLLLLQSDNHQKDYYVYNPTTKQSRKITLTDNNNYAIVLGLRLAFGSSKSPHYKIVCIRATRKSSSVQTRCCQIEVYDSQSRGWELCLESFTASIHVKFDNGVHYNNNIHWENYPSAHLYFDIDKNITGNLPYAQTPWPEGGGGAACHCQLQESNGHLHHFIIVSDNGDKSVAVFELHEDYSEWLLKYNDRFGRVPGKFRILSFNRGDDEEKGTLAFHVPGKIMGCAFHDKSFKELVDLRNQVFYKEDAVLFRPHDVHQFGETLVPV</sequence>
<protein>
    <recommendedName>
        <fullName evidence="1">F-box domain-containing protein</fullName>
    </recommendedName>
</protein>
<dbReference type="Pfam" id="PF00646">
    <property type="entry name" value="F-box"/>
    <property type="match status" value="1"/>
</dbReference>
<dbReference type="InterPro" id="IPR001810">
    <property type="entry name" value="F-box_dom"/>
</dbReference>
<dbReference type="SMART" id="SM00256">
    <property type="entry name" value="FBOX"/>
    <property type="match status" value="1"/>
</dbReference>
<accession>A0A2G9GTR8</accession>
<organism evidence="2 3">
    <name type="scientific">Handroanthus impetiginosus</name>
    <dbReference type="NCBI Taxonomy" id="429701"/>
    <lineage>
        <taxon>Eukaryota</taxon>
        <taxon>Viridiplantae</taxon>
        <taxon>Streptophyta</taxon>
        <taxon>Embryophyta</taxon>
        <taxon>Tracheophyta</taxon>
        <taxon>Spermatophyta</taxon>
        <taxon>Magnoliopsida</taxon>
        <taxon>eudicotyledons</taxon>
        <taxon>Gunneridae</taxon>
        <taxon>Pentapetalae</taxon>
        <taxon>asterids</taxon>
        <taxon>lamiids</taxon>
        <taxon>Lamiales</taxon>
        <taxon>Bignoniaceae</taxon>
        <taxon>Crescentiina</taxon>
        <taxon>Tabebuia alliance</taxon>
        <taxon>Handroanthus</taxon>
    </lineage>
</organism>
<dbReference type="CDD" id="cd22157">
    <property type="entry name" value="F-box_AtFBW1-like"/>
    <property type="match status" value="1"/>
</dbReference>
<evidence type="ECO:0000313" key="2">
    <source>
        <dbReference type="EMBL" id="PIN08658.1"/>
    </source>
</evidence>
<dbReference type="InterPro" id="IPR006527">
    <property type="entry name" value="F-box-assoc_dom_typ1"/>
</dbReference>
<dbReference type="STRING" id="429701.A0A2G9GTR8"/>
<feature type="domain" description="F-box" evidence="1">
    <location>
        <begin position="6"/>
        <end position="44"/>
    </location>
</feature>
<name>A0A2G9GTR8_9LAMI</name>
<dbReference type="InterPro" id="IPR050796">
    <property type="entry name" value="SCF_F-box_component"/>
</dbReference>
<keyword evidence="3" id="KW-1185">Reference proteome</keyword>
<dbReference type="PANTHER" id="PTHR31672">
    <property type="entry name" value="BNACNNG10540D PROTEIN"/>
    <property type="match status" value="1"/>
</dbReference>
<evidence type="ECO:0000313" key="3">
    <source>
        <dbReference type="Proteomes" id="UP000231279"/>
    </source>
</evidence>
<evidence type="ECO:0000259" key="1">
    <source>
        <dbReference type="SMART" id="SM00256"/>
    </source>
</evidence>
<dbReference type="SUPFAM" id="SSF81383">
    <property type="entry name" value="F-box domain"/>
    <property type="match status" value="1"/>
</dbReference>
<dbReference type="OrthoDB" id="882247at2759"/>
<dbReference type="Pfam" id="PF07734">
    <property type="entry name" value="FBA_1"/>
    <property type="match status" value="1"/>
</dbReference>
<comment type="caution">
    <text evidence="2">The sequence shown here is derived from an EMBL/GenBank/DDBJ whole genome shotgun (WGS) entry which is preliminary data.</text>
</comment>
<dbReference type="AlphaFoldDB" id="A0A2G9GTR8"/>
<dbReference type="InterPro" id="IPR036047">
    <property type="entry name" value="F-box-like_dom_sf"/>
</dbReference>
<dbReference type="EMBL" id="NKXS01003741">
    <property type="protein sequence ID" value="PIN08658.1"/>
    <property type="molecule type" value="Genomic_DNA"/>
</dbReference>